<dbReference type="InterPro" id="IPR036170">
    <property type="entry name" value="YezG-like_sf"/>
</dbReference>
<feature type="region of interest" description="Disordered" evidence="1">
    <location>
        <begin position="126"/>
        <end position="148"/>
    </location>
</feature>
<protein>
    <submittedName>
        <fullName evidence="2">Uncharacterized protein</fullName>
    </submittedName>
</protein>
<evidence type="ECO:0000313" key="2">
    <source>
        <dbReference type="EMBL" id="GHE25745.1"/>
    </source>
</evidence>
<accession>A0A918YUP3</accession>
<evidence type="ECO:0000313" key="3">
    <source>
        <dbReference type="Proteomes" id="UP000636453"/>
    </source>
</evidence>
<name>A0A918YUP3_9GAMM</name>
<reference evidence="2" key="1">
    <citation type="journal article" date="2014" name="Int. J. Syst. Evol. Microbiol.">
        <title>Complete genome sequence of Corynebacterium casei LMG S-19264T (=DSM 44701T), isolated from a smear-ripened cheese.</title>
        <authorList>
            <consortium name="US DOE Joint Genome Institute (JGI-PGF)"/>
            <person name="Walter F."/>
            <person name="Albersmeier A."/>
            <person name="Kalinowski J."/>
            <person name="Ruckert C."/>
        </authorList>
    </citation>
    <scope>NUCLEOTIDE SEQUENCE</scope>
    <source>
        <strain evidence="2">KCTC 32020</strain>
    </source>
</reference>
<comment type="caution">
    <text evidence="2">The sequence shown here is derived from an EMBL/GenBank/DDBJ whole genome shotgun (WGS) entry which is preliminary data.</text>
</comment>
<dbReference type="EMBL" id="BNCF01000001">
    <property type="protein sequence ID" value="GHE25745.1"/>
    <property type="molecule type" value="Genomic_DNA"/>
</dbReference>
<gene>
    <name evidence="2" type="ORF">GCM10007167_03250</name>
</gene>
<keyword evidence="3" id="KW-1185">Reference proteome</keyword>
<dbReference type="SUPFAM" id="SSF160424">
    <property type="entry name" value="BH3703-like"/>
    <property type="match status" value="1"/>
</dbReference>
<dbReference type="AlphaFoldDB" id="A0A918YUP3"/>
<reference evidence="2" key="2">
    <citation type="submission" date="2020-09" db="EMBL/GenBank/DDBJ databases">
        <authorList>
            <person name="Sun Q."/>
            <person name="Kim S."/>
        </authorList>
    </citation>
    <scope>NUCLEOTIDE SEQUENCE</scope>
    <source>
        <strain evidence="2">KCTC 32020</strain>
    </source>
</reference>
<evidence type="ECO:0000256" key="1">
    <source>
        <dbReference type="SAM" id="MobiDB-lite"/>
    </source>
</evidence>
<organism evidence="2 3">
    <name type="scientific">Vulcaniibacterium thermophilum</name>
    <dbReference type="NCBI Taxonomy" id="1169913"/>
    <lineage>
        <taxon>Bacteria</taxon>
        <taxon>Pseudomonadati</taxon>
        <taxon>Pseudomonadota</taxon>
        <taxon>Gammaproteobacteria</taxon>
        <taxon>Lysobacterales</taxon>
        <taxon>Lysobacteraceae</taxon>
        <taxon>Vulcaniibacterium</taxon>
    </lineage>
</organism>
<dbReference type="Proteomes" id="UP000636453">
    <property type="component" value="Unassembled WGS sequence"/>
</dbReference>
<proteinExistence type="predicted"/>
<sequence>MQEARVKSSDLILASIAERLATDPKVNAAPWDQYALVAWYGDGVSKLNGFRYRGDAPGEPATPASFEIEDLLDDLRAATQVEGKGPWRACVVRLDRADGKVTVDFEYERPEVWEVTPATVRRVAERARSADALTPTPRPQHGRGATLP</sequence>